<dbReference type="GO" id="GO:0000724">
    <property type="term" value="P:double-strand break repair via homologous recombination"/>
    <property type="evidence" value="ECO:0000318"/>
    <property type="project" value="GO_Central"/>
</dbReference>
<evidence type="ECO:0000259" key="6">
    <source>
        <dbReference type="PROSITE" id="PS50016"/>
    </source>
</evidence>
<keyword evidence="1" id="KW-0479">Metal-binding</keyword>
<dbReference type="Pfam" id="PF12738">
    <property type="entry name" value="PTCB-BRCT"/>
    <property type="match status" value="1"/>
</dbReference>
<evidence type="ECO:0008006" key="10">
    <source>
        <dbReference type="Google" id="ProtNLM"/>
    </source>
</evidence>
<dbReference type="CDD" id="cd17738">
    <property type="entry name" value="BRCT_TopBP1_rpt7"/>
    <property type="match status" value="1"/>
</dbReference>
<feature type="non-terminal residue" evidence="8">
    <location>
        <position position="1"/>
    </location>
</feature>
<dbReference type="OrthoDB" id="1935339at2759"/>
<accession>A0A0K9NMF1</accession>
<feature type="region of interest" description="Disordered" evidence="5">
    <location>
        <begin position="475"/>
        <end position="506"/>
    </location>
</feature>
<dbReference type="InterPro" id="IPR011011">
    <property type="entry name" value="Znf_FYVE_PHD"/>
</dbReference>
<dbReference type="SMART" id="SM00292">
    <property type="entry name" value="BRCT"/>
    <property type="match status" value="3"/>
</dbReference>
<evidence type="ECO:0000256" key="4">
    <source>
        <dbReference type="PROSITE-ProRule" id="PRU00146"/>
    </source>
</evidence>
<reference evidence="9" key="1">
    <citation type="journal article" date="2016" name="Nature">
        <title>The genome of the seagrass Zostera marina reveals angiosperm adaptation to the sea.</title>
        <authorList>
            <person name="Olsen J.L."/>
            <person name="Rouze P."/>
            <person name="Verhelst B."/>
            <person name="Lin Y.-C."/>
            <person name="Bayer T."/>
            <person name="Collen J."/>
            <person name="Dattolo E."/>
            <person name="De Paoli E."/>
            <person name="Dittami S."/>
            <person name="Maumus F."/>
            <person name="Michel G."/>
            <person name="Kersting A."/>
            <person name="Lauritano C."/>
            <person name="Lohaus R."/>
            <person name="Toepel M."/>
            <person name="Tonon T."/>
            <person name="Vanneste K."/>
            <person name="Amirebrahimi M."/>
            <person name="Brakel J."/>
            <person name="Bostroem C."/>
            <person name="Chovatia M."/>
            <person name="Grimwood J."/>
            <person name="Jenkins J.W."/>
            <person name="Jueterbock A."/>
            <person name="Mraz A."/>
            <person name="Stam W.T."/>
            <person name="Tice H."/>
            <person name="Bornberg-Bauer E."/>
            <person name="Green P.J."/>
            <person name="Pearson G.A."/>
            <person name="Procaccini G."/>
            <person name="Duarte C.M."/>
            <person name="Schmutz J."/>
            <person name="Reusch T.B.H."/>
            <person name="Van de Peer Y."/>
        </authorList>
    </citation>
    <scope>NUCLEOTIDE SEQUENCE [LARGE SCALE GENOMIC DNA]</scope>
    <source>
        <strain evidence="9">cv. Finnish</strain>
    </source>
</reference>
<dbReference type="Proteomes" id="UP000036987">
    <property type="component" value="Unassembled WGS sequence"/>
</dbReference>
<evidence type="ECO:0000256" key="3">
    <source>
        <dbReference type="ARBA" id="ARBA00022833"/>
    </source>
</evidence>
<dbReference type="InterPro" id="IPR001965">
    <property type="entry name" value="Znf_PHD"/>
</dbReference>
<dbReference type="InterPro" id="IPR044254">
    <property type="entry name" value="At4g02110-like"/>
</dbReference>
<dbReference type="Pfam" id="PF00628">
    <property type="entry name" value="PHD"/>
    <property type="match status" value="1"/>
</dbReference>
<comment type="caution">
    <text evidence="8">The sequence shown here is derived from an EMBL/GenBank/DDBJ whole genome shotgun (WGS) entry which is preliminary data.</text>
</comment>
<feature type="compositionally biased region" description="Polar residues" evidence="5">
    <location>
        <begin position="133"/>
        <end position="155"/>
    </location>
</feature>
<keyword evidence="2 4" id="KW-0863">Zinc-finger</keyword>
<dbReference type="GO" id="GO:0008270">
    <property type="term" value="F:zinc ion binding"/>
    <property type="evidence" value="ECO:0007669"/>
    <property type="project" value="UniProtKB-KW"/>
</dbReference>
<feature type="region of interest" description="Disordered" evidence="5">
    <location>
        <begin position="1156"/>
        <end position="1185"/>
    </location>
</feature>
<dbReference type="SUPFAM" id="SSF57903">
    <property type="entry name" value="FYVE/PHD zinc finger"/>
    <property type="match status" value="1"/>
</dbReference>
<dbReference type="Gene3D" id="3.40.50.10190">
    <property type="entry name" value="BRCT domain"/>
    <property type="match status" value="3"/>
</dbReference>
<dbReference type="STRING" id="29655.A0A0K9NMF1"/>
<evidence type="ECO:0000313" key="9">
    <source>
        <dbReference type="Proteomes" id="UP000036987"/>
    </source>
</evidence>
<evidence type="ECO:0000256" key="1">
    <source>
        <dbReference type="ARBA" id="ARBA00022723"/>
    </source>
</evidence>
<feature type="region of interest" description="Disordered" evidence="5">
    <location>
        <begin position="126"/>
        <end position="160"/>
    </location>
</feature>
<proteinExistence type="predicted"/>
<dbReference type="SUPFAM" id="SSF52113">
    <property type="entry name" value="BRCT domain"/>
    <property type="match status" value="2"/>
</dbReference>
<gene>
    <name evidence="8" type="ORF">ZOSMA_80G00280</name>
</gene>
<feature type="region of interest" description="Disordered" evidence="5">
    <location>
        <begin position="249"/>
        <end position="290"/>
    </location>
</feature>
<evidence type="ECO:0000256" key="2">
    <source>
        <dbReference type="ARBA" id="ARBA00022771"/>
    </source>
</evidence>
<dbReference type="PROSITE" id="PS50016">
    <property type="entry name" value="ZF_PHD_2"/>
    <property type="match status" value="1"/>
</dbReference>
<evidence type="ECO:0000313" key="8">
    <source>
        <dbReference type="EMBL" id="KMZ57936.1"/>
    </source>
</evidence>
<sequence>RMVEMMGANFSKPLIANKITHLICYKFEGEKYELAKRVNIKLINHRWLEDCLRAWKILSVDNYAKSGWEMEILESQANDSEEETQDEGARCSLVKDIIADATRQNDIHRVGGSDFSTEVLKTYTREKDPDGTFNENSLLSNRSLPSTSNNRSKNINMPIYGSKDSKKGNFILPNSDEVIDLEKEDNEVLLDMRSTERKTSPLASFRKTPMKTEETSGHFFGSLKRNMFGIEDSAFSDFENNTHHSIINQIGTDLHPSDSSVKKREISSPGIGTGSSELHQNSKSDGHCWSMSNKSTTKFRDTVTVPNRSTSTNEDAIDYYTVNHSTPLVGTGSGNVISDLNVRSSKSKTQTCRSTNVGVLPINELVHVPEKSITVADLDWTTSSSANLSVLVHKASDYTAPPTCVKNTVLADGLQTDKNHAESDKDSLIPNEREVHEYSPLGGEYGTCSNKSKKSQLASISGRLDISKKHSINLPIEASDQHQKQYEKSSPPESIKSDNTRLQNGTNTEIVNGKTENIKTSSKKVFLKKKLCSKVRPSKRKFTEDVTSVCLNKNMNGSEELFMSRDVELGKVENGGKSLMIDSKTVVEDKLNVTPLISSSCDNDNVSIDLTVKSKDSGRQNPAVEIKSWSVKLDKYCSNSVGKDSGKSKQMTNIRSTIDNETAACFDENPTGYKESFMSVNMQHEIAIIDEQNLVIQPKIVAEDNSNITPFVLSRFKNIEVGSDMGDTLKVKGSTVKLGKSCLKKVGKENGKSKQRPNKRLSNINETADILDKNLTGSKESLVLENMEDEMPVIDDQNLVKKTEIIVLKSDKYGSERKVKVDGKIKQKANKTQHIEVETASCLDKNSTLNEELSVLENMEHEVKVIDEMNLINKTKILAEDKSNITPFASNRHKTIEFRSDMSGALNDSDKRKSVFEMKGLNVKSDKYDSKRQVKVSGRFKQKAHKRKQIETTLCLDKNLTSNETFMSENIENEMLVFDKQNLVTKPKNVGEGNINITPLISNRCKNIEIRSDISAAIKDLDKQKHALEVKGSTVKSGKCCSKKVGKDSGKSKQSLNKRLSNNNETADVLDKNLTCSKESFTSENMEDEMADIDGQNLVDKPEIAVEDDNNVTQLISNRYKNLKVVTDMDGSHGTSKDLDKQKSVFGKKGLSVKSDKYGSKREVNGSGKSKQKSNKRQRTEEKTAAWSDKILTCNEVSFVSEKTEDEKADNDEQNFVIRQKIVVEDNSYIATPLGSNRCQNLEVGDINGTIKDSDKQKPDIENQGSTVKLNKYGSKREAKVGGKPKHIVEKVGSNVGNQMKTFLKKTVEPVWFIFCGHRWQRKHFKQVIKRLKGKMCPDSHTWYHKATHFIVPEPVRRTEKFVAACAAGRWILKTDYLSASNEADKFLSEEPFEWFDSILTEDANIDLKAPRKWRHLKEKTGHGALYGLRIVIYGECIAPSLDTLKRIVMAGNGTILATSPPYTRLLNSEIDLAVISSGIPRVDLWIQEFMRFEIPCVLADYLVDYICKPDHSLDRHVLFNTHEWANKSFEKLTIRSEEIITCNSSDEMLSEDENEIKCVVCKRHDRGEVMLMCGDEEGSIGCGIATHIDCCVPPFESVPKEDWFCEKCSERKNTTTLSKVKRRKTRKCSSGNSHQSPCNKL</sequence>
<dbReference type="InterPro" id="IPR013083">
    <property type="entry name" value="Znf_RING/FYVE/PHD"/>
</dbReference>
<evidence type="ECO:0000259" key="7">
    <source>
        <dbReference type="PROSITE" id="PS50172"/>
    </source>
</evidence>
<dbReference type="PROSITE" id="PS50172">
    <property type="entry name" value="BRCT"/>
    <property type="match status" value="1"/>
</dbReference>
<dbReference type="SMART" id="SM00249">
    <property type="entry name" value="PHD"/>
    <property type="match status" value="1"/>
</dbReference>
<organism evidence="8 9">
    <name type="scientific">Zostera marina</name>
    <name type="common">Eelgrass</name>
    <dbReference type="NCBI Taxonomy" id="29655"/>
    <lineage>
        <taxon>Eukaryota</taxon>
        <taxon>Viridiplantae</taxon>
        <taxon>Streptophyta</taxon>
        <taxon>Embryophyta</taxon>
        <taxon>Tracheophyta</taxon>
        <taxon>Spermatophyta</taxon>
        <taxon>Magnoliopsida</taxon>
        <taxon>Liliopsida</taxon>
        <taxon>Zosteraceae</taxon>
        <taxon>Zostera</taxon>
    </lineage>
</organism>
<feature type="region of interest" description="Disordered" evidence="5">
    <location>
        <begin position="1045"/>
        <end position="1064"/>
    </location>
</feature>
<dbReference type="PANTHER" id="PTHR47181">
    <property type="entry name" value="BRCA1 C TERMINUS DOMAIN CONTAINING PROTEIN, EXPRESSED"/>
    <property type="match status" value="1"/>
</dbReference>
<dbReference type="InterPro" id="IPR036420">
    <property type="entry name" value="BRCT_dom_sf"/>
</dbReference>
<evidence type="ECO:0000256" key="5">
    <source>
        <dbReference type="SAM" id="MobiDB-lite"/>
    </source>
</evidence>
<dbReference type="InterPro" id="IPR001357">
    <property type="entry name" value="BRCT_dom"/>
</dbReference>
<dbReference type="PANTHER" id="PTHR47181:SF2">
    <property type="entry name" value="BRCA1 C TERMINUS DOMAIN CONTAINING PROTEIN, EXPRESSED"/>
    <property type="match status" value="1"/>
</dbReference>
<dbReference type="GO" id="GO:0005634">
    <property type="term" value="C:nucleus"/>
    <property type="evidence" value="ECO:0000318"/>
    <property type="project" value="GO_Central"/>
</dbReference>
<feature type="compositionally biased region" description="Polar residues" evidence="5">
    <location>
        <begin position="1054"/>
        <end position="1064"/>
    </location>
</feature>
<feature type="domain" description="BRCT" evidence="7">
    <location>
        <begin position="1"/>
        <end position="65"/>
    </location>
</feature>
<feature type="domain" description="PHD-type" evidence="6">
    <location>
        <begin position="1556"/>
        <end position="1612"/>
    </location>
</feature>
<name>A0A0K9NMF1_ZOSMR</name>
<protein>
    <recommendedName>
        <fullName evidence="10">BRCT domain-containing protein</fullName>
    </recommendedName>
</protein>
<keyword evidence="9" id="KW-1185">Reference proteome</keyword>
<keyword evidence="3" id="KW-0862">Zinc</keyword>
<dbReference type="InterPro" id="IPR019787">
    <property type="entry name" value="Znf_PHD-finger"/>
</dbReference>
<dbReference type="EMBL" id="LFYR01001997">
    <property type="protein sequence ID" value="KMZ57936.1"/>
    <property type="molecule type" value="Genomic_DNA"/>
</dbReference>
<dbReference type="Gene3D" id="3.30.40.10">
    <property type="entry name" value="Zinc/RING finger domain, C3HC4 (zinc finger)"/>
    <property type="match status" value="1"/>
</dbReference>